<evidence type="ECO:0000313" key="2">
    <source>
        <dbReference type="EMBL" id="KAG7466332.1"/>
    </source>
</evidence>
<proteinExistence type="predicted"/>
<sequence length="185" mass="19760">MLYVNFEDSKFNSTKVQHQISDLVKRVRESPDEDRGGVHQISSSGEAQPSADGEQSDCIQEGHGVKRARGSSDKDGGGVHQISSSGEAQPSTDGEQSDCIQEGHVVHHARESPDEDGGGVHQISSSGEAQPSADGEQSDCIQEGRGVSENHLTKMEEVSIRSPAVEKLNPQLMESSLTVSRRAIG</sequence>
<evidence type="ECO:0000256" key="1">
    <source>
        <dbReference type="SAM" id="MobiDB-lite"/>
    </source>
</evidence>
<feature type="compositionally biased region" description="Basic and acidic residues" evidence="1">
    <location>
        <begin position="23"/>
        <end position="37"/>
    </location>
</feature>
<reference evidence="2" key="1">
    <citation type="submission" date="2021-01" db="EMBL/GenBank/DDBJ databases">
        <authorList>
            <person name="Zahm M."/>
            <person name="Roques C."/>
            <person name="Cabau C."/>
            <person name="Klopp C."/>
            <person name="Donnadieu C."/>
            <person name="Jouanno E."/>
            <person name="Lampietro C."/>
            <person name="Louis A."/>
            <person name="Herpin A."/>
            <person name="Echchiki A."/>
            <person name="Berthelot C."/>
            <person name="Parey E."/>
            <person name="Roest-Crollius H."/>
            <person name="Braasch I."/>
            <person name="Postlethwait J."/>
            <person name="Bobe J."/>
            <person name="Montfort J."/>
            <person name="Bouchez O."/>
            <person name="Begum T."/>
            <person name="Mejri S."/>
            <person name="Adams A."/>
            <person name="Chen W.-J."/>
            <person name="Guiguen Y."/>
        </authorList>
    </citation>
    <scope>NUCLEOTIDE SEQUENCE</scope>
    <source>
        <strain evidence="2">YG-15Mar2019-1</strain>
        <tissue evidence="2">Brain</tissue>
    </source>
</reference>
<feature type="region of interest" description="Disordered" evidence="1">
    <location>
        <begin position="1"/>
        <end position="163"/>
    </location>
</feature>
<organism evidence="2 3">
    <name type="scientific">Megalops atlanticus</name>
    <name type="common">Tarpon</name>
    <name type="synonym">Clupea gigantea</name>
    <dbReference type="NCBI Taxonomy" id="7932"/>
    <lineage>
        <taxon>Eukaryota</taxon>
        <taxon>Metazoa</taxon>
        <taxon>Chordata</taxon>
        <taxon>Craniata</taxon>
        <taxon>Vertebrata</taxon>
        <taxon>Euteleostomi</taxon>
        <taxon>Actinopterygii</taxon>
        <taxon>Neopterygii</taxon>
        <taxon>Teleostei</taxon>
        <taxon>Elopiformes</taxon>
        <taxon>Megalopidae</taxon>
        <taxon>Megalops</taxon>
    </lineage>
</organism>
<feature type="compositionally biased region" description="Basic and acidic residues" evidence="1">
    <location>
        <begin position="146"/>
        <end position="159"/>
    </location>
</feature>
<accession>A0A9D3PTQ4</accession>
<feature type="compositionally biased region" description="Polar residues" evidence="1">
    <location>
        <begin position="81"/>
        <end position="94"/>
    </location>
</feature>
<gene>
    <name evidence="2" type="ORF">MATL_G00163850</name>
</gene>
<comment type="caution">
    <text evidence="2">The sequence shown here is derived from an EMBL/GenBank/DDBJ whole genome shotgun (WGS) entry which is preliminary data.</text>
</comment>
<dbReference type="EMBL" id="JAFDVH010000013">
    <property type="protein sequence ID" value="KAG7466332.1"/>
    <property type="molecule type" value="Genomic_DNA"/>
</dbReference>
<dbReference type="Proteomes" id="UP001046870">
    <property type="component" value="Chromosome 13"/>
</dbReference>
<dbReference type="AlphaFoldDB" id="A0A9D3PTQ4"/>
<keyword evidence="3" id="KW-1185">Reference proteome</keyword>
<evidence type="ECO:0000313" key="3">
    <source>
        <dbReference type="Proteomes" id="UP001046870"/>
    </source>
</evidence>
<name>A0A9D3PTQ4_MEGAT</name>
<feature type="compositionally biased region" description="Polar residues" evidence="1">
    <location>
        <begin position="11"/>
        <end position="20"/>
    </location>
</feature>
<protein>
    <submittedName>
        <fullName evidence="2">Uncharacterized protein</fullName>
    </submittedName>
</protein>